<evidence type="ECO:0000313" key="3">
    <source>
        <dbReference type="Proteomes" id="UP000838763"/>
    </source>
</evidence>
<feature type="region of interest" description="Disordered" evidence="1">
    <location>
        <begin position="1"/>
        <end position="33"/>
    </location>
</feature>
<evidence type="ECO:0000313" key="2">
    <source>
        <dbReference type="EMBL" id="CAI4220057.1"/>
    </source>
</evidence>
<gene>
    <name evidence="2" type="ORF">PPNO1_LOCUS9598</name>
</gene>
<proteinExistence type="predicted"/>
<feature type="compositionally biased region" description="Basic and acidic residues" evidence="1">
    <location>
        <begin position="73"/>
        <end position="83"/>
    </location>
</feature>
<sequence length="184" mass="20237">MQGLCVPQPGPGWSFSSNFPGPKNTPGHTEAREGHSFGMAELGQSGILALASLNRPKEPCCNWPTTADDEATDSDRIQQHDRGGSPPQRVVDMNGGHVKLVGQDGRKGLSHVRTRLKTTQYVTDPLAAQRLHNYLNDDAFNNVTLQASSWQEEKPQDRIKAHAARVQAFLEKMEPRLPLAHSQP</sequence>
<dbReference type="Proteomes" id="UP000838763">
    <property type="component" value="Unassembled WGS sequence"/>
</dbReference>
<name>A0A9P1HBD0_9PEZI</name>
<accession>A0A9P1HBD0</accession>
<organism evidence="2 3">
    <name type="scientific">Parascedosporium putredinis</name>
    <dbReference type="NCBI Taxonomy" id="1442378"/>
    <lineage>
        <taxon>Eukaryota</taxon>
        <taxon>Fungi</taxon>
        <taxon>Dikarya</taxon>
        <taxon>Ascomycota</taxon>
        <taxon>Pezizomycotina</taxon>
        <taxon>Sordariomycetes</taxon>
        <taxon>Hypocreomycetidae</taxon>
        <taxon>Microascales</taxon>
        <taxon>Microascaceae</taxon>
        <taxon>Parascedosporium</taxon>
    </lineage>
</organism>
<reference evidence="2" key="1">
    <citation type="submission" date="2022-11" db="EMBL/GenBank/DDBJ databases">
        <authorList>
            <person name="Scott C."/>
            <person name="Bruce N."/>
        </authorList>
    </citation>
    <scope>NUCLEOTIDE SEQUENCE</scope>
</reference>
<dbReference type="EMBL" id="CALLCH030000021">
    <property type="protein sequence ID" value="CAI4220057.1"/>
    <property type="molecule type" value="Genomic_DNA"/>
</dbReference>
<comment type="caution">
    <text evidence="2">The sequence shown here is derived from an EMBL/GenBank/DDBJ whole genome shotgun (WGS) entry which is preliminary data.</text>
</comment>
<feature type="region of interest" description="Disordered" evidence="1">
    <location>
        <begin position="63"/>
        <end position="88"/>
    </location>
</feature>
<dbReference type="AlphaFoldDB" id="A0A9P1HBD0"/>
<evidence type="ECO:0000256" key="1">
    <source>
        <dbReference type="SAM" id="MobiDB-lite"/>
    </source>
</evidence>
<protein>
    <submittedName>
        <fullName evidence="2">Uncharacterized protein</fullName>
    </submittedName>
</protein>
<keyword evidence="3" id="KW-1185">Reference proteome</keyword>